<keyword evidence="1" id="KW-0472">Membrane</keyword>
<reference evidence="2 3" key="2">
    <citation type="submission" date="2013-02" db="EMBL/GenBank/DDBJ databases">
        <title>The Genome Sequence of Plasmodium falciparum Palo Alto/Uganda.</title>
        <authorList>
            <consortium name="The Broad Institute Genome Sequencing Platform"/>
            <consortium name="The Broad Institute Genome Sequencing Center for Infectious Disease"/>
            <person name="Neafsey D."/>
            <person name="Cheeseman I."/>
            <person name="Volkman S."/>
            <person name="Adams J."/>
            <person name="Walker B."/>
            <person name="Young S.K."/>
            <person name="Zeng Q."/>
            <person name="Gargeya S."/>
            <person name="Fitzgerald M."/>
            <person name="Haas B."/>
            <person name="Abouelleil A."/>
            <person name="Alvarado L."/>
            <person name="Arachchi H.M."/>
            <person name="Berlin A.M."/>
            <person name="Chapman S.B."/>
            <person name="Dewar J."/>
            <person name="Goldberg J."/>
            <person name="Griggs A."/>
            <person name="Gujja S."/>
            <person name="Hansen M."/>
            <person name="Howarth C."/>
            <person name="Imamovic A."/>
            <person name="Larimer J."/>
            <person name="McCowan C."/>
            <person name="Murphy C."/>
            <person name="Neiman D."/>
            <person name="Pearson M."/>
            <person name="Priest M."/>
            <person name="Roberts A."/>
            <person name="Saif S."/>
            <person name="Shea T."/>
            <person name="Sisk P."/>
            <person name="Sykes S."/>
            <person name="Wortman J."/>
            <person name="Nusbaum C."/>
            <person name="Birren B."/>
        </authorList>
    </citation>
    <scope>NUCLEOTIDE SEQUENCE [LARGE SCALE GENOMIC DNA]</scope>
    <source>
        <strain evidence="2 3">Palo Alto/Uganda</strain>
    </source>
</reference>
<name>W4J4N4_PLAFP</name>
<proteinExistence type="predicted"/>
<dbReference type="Proteomes" id="UP000019103">
    <property type="component" value="Unassembled WGS sequence"/>
</dbReference>
<protein>
    <submittedName>
        <fullName evidence="2">Uncharacterized protein</fullName>
    </submittedName>
</protein>
<reference evidence="2 3" key="1">
    <citation type="submission" date="2013-02" db="EMBL/GenBank/DDBJ databases">
        <title>The Genome Annotation of Plasmodium falciparum Palo Alto/Uganda.</title>
        <authorList>
            <consortium name="The Broad Institute Genome Sequencing Platform"/>
            <consortium name="The Broad Institute Genome Sequencing Center for Infectious Disease"/>
            <person name="Neafsey D."/>
            <person name="Hoffman S."/>
            <person name="Volkman S."/>
            <person name="Rosenthal P."/>
            <person name="Walker B."/>
            <person name="Young S.K."/>
            <person name="Zeng Q."/>
            <person name="Gargeya S."/>
            <person name="Fitzgerald M."/>
            <person name="Haas B."/>
            <person name="Abouelleil A."/>
            <person name="Allen A.W."/>
            <person name="Alvarado L."/>
            <person name="Arachchi H.M."/>
            <person name="Berlin A.M."/>
            <person name="Chapman S.B."/>
            <person name="Gainer-Dewar J."/>
            <person name="Goldberg J."/>
            <person name="Griggs A."/>
            <person name="Gujja S."/>
            <person name="Hansen M."/>
            <person name="Howarth C."/>
            <person name="Imamovic A."/>
            <person name="Ireland A."/>
            <person name="Larimer J."/>
            <person name="McCowan C."/>
            <person name="Murphy C."/>
            <person name="Pearson M."/>
            <person name="Poon T.W."/>
            <person name="Priest M."/>
            <person name="Roberts A."/>
            <person name="Saif S."/>
            <person name="Shea T."/>
            <person name="Sisk P."/>
            <person name="Sykes S."/>
            <person name="Wortman J."/>
            <person name="Nusbaum C."/>
            <person name="Birren B."/>
        </authorList>
    </citation>
    <scope>NUCLEOTIDE SEQUENCE [LARGE SCALE GENOMIC DNA]</scope>
    <source>
        <strain evidence="2 3">Palo Alto/Uganda</strain>
    </source>
</reference>
<keyword evidence="1" id="KW-0812">Transmembrane</keyword>
<sequence length="96" mass="11538">MEICKNILFLNFKNLSIIKGKKRKEKITCQFPKYIGTDNNKRCIINLMLYKIFKGYILLLLWVIIILKLRHIRLFLNHILNCSKLKKKSFNLLNKN</sequence>
<dbReference type="AlphaFoldDB" id="W4J4N4"/>
<evidence type="ECO:0000256" key="1">
    <source>
        <dbReference type="SAM" id="Phobius"/>
    </source>
</evidence>
<accession>W4J4N4</accession>
<feature type="transmembrane region" description="Helical" evidence="1">
    <location>
        <begin position="48"/>
        <end position="67"/>
    </location>
</feature>
<keyword evidence="1" id="KW-1133">Transmembrane helix</keyword>
<evidence type="ECO:0000313" key="2">
    <source>
        <dbReference type="EMBL" id="ETW56586.1"/>
    </source>
</evidence>
<gene>
    <name evidence="2" type="ORF">PFUGPA_01376</name>
</gene>
<evidence type="ECO:0000313" key="3">
    <source>
        <dbReference type="Proteomes" id="UP000019103"/>
    </source>
</evidence>
<organism evidence="2 3">
    <name type="scientific">Plasmodium falciparum (isolate Palo Alto / Uganda)</name>
    <dbReference type="NCBI Taxonomy" id="57270"/>
    <lineage>
        <taxon>Eukaryota</taxon>
        <taxon>Sar</taxon>
        <taxon>Alveolata</taxon>
        <taxon>Apicomplexa</taxon>
        <taxon>Aconoidasida</taxon>
        <taxon>Haemosporida</taxon>
        <taxon>Plasmodiidae</taxon>
        <taxon>Plasmodium</taxon>
        <taxon>Plasmodium (Laverania)</taxon>
    </lineage>
</organism>
<dbReference type="EMBL" id="KI927303">
    <property type="protein sequence ID" value="ETW56586.1"/>
    <property type="molecule type" value="Genomic_DNA"/>
</dbReference>